<reference evidence="2 3" key="1">
    <citation type="submission" date="2019-11" db="EMBL/GenBank/DDBJ databases">
        <authorList>
            <person name="Im W.T."/>
        </authorList>
    </citation>
    <scope>NUCLEOTIDE SEQUENCE [LARGE SCALE GENOMIC DNA]</scope>
    <source>
        <strain evidence="2 3">SB-02</strain>
    </source>
</reference>
<dbReference type="AlphaFoldDB" id="A0A6I6GRJ9"/>
<dbReference type="RefSeq" id="WP_157479934.1">
    <property type="nucleotide sequence ID" value="NZ_CP046566.1"/>
</dbReference>
<keyword evidence="2" id="KW-0808">Transferase</keyword>
<dbReference type="GO" id="GO:0016758">
    <property type="term" value="F:hexosyltransferase activity"/>
    <property type="evidence" value="ECO:0007669"/>
    <property type="project" value="InterPro"/>
</dbReference>
<sequence length="368" mass="41147">MQQPSHILVAPLDWGLGHATRCIPIIHALLQAGCRVSLAADGPPARLLQEAFPQLTMHRLPGYGIHFGKGHVLRSLLQQVPAIVKAIRAEHAWLQQLQATQHFDAVISDNRYGLYHAACPSILITHQLQPAMPKGWGWLQALARKFFYQRIEKFTACWVPDEANTTAALSGILGHPSVMPRIPVHYLGWLSRMQAQPEQAKAYEVMMLLSGPEPQRSMLENRLLQQLQHFLGKAILVRGLPNADDSFSVRLPHVTVHNHLPTAALQTAMLQSGYIVCRGGYSTLMDAYTLRKKCLLIPTPGQTEQEYLAQTLASKHQAICFAQDDFDLSDALQQAETFNWQVLPQPQASERLQAFVSNWVKETFSTGH</sequence>
<name>A0A6I6GRJ9_9BACT</name>
<evidence type="ECO:0000313" key="3">
    <source>
        <dbReference type="Proteomes" id="UP000426027"/>
    </source>
</evidence>
<protein>
    <submittedName>
        <fullName evidence="2">Glycosyl transferase family 28</fullName>
    </submittedName>
</protein>
<dbReference type="EMBL" id="CP046566">
    <property type="protein sequence ID" value="QGW29582.1"/>
    <property type="molecule type" value="Genomic_DNA"/>
</dbReference>
<evidence type="ECO:0000313" key="2">
    <source>
        <dbReference type="EMBL" id="QGW29582.1"/>
    </source>
</evidence>
<dbReference type="InterPro" id="IPR007235">
    <property type="entry name" value="Glyco_trans_28_C"/>
</dbReference>
<dbReference type="Gene3D" id="3.40.50.2000">
    <property type="entry name" value="Glycogen Phosphorylase B"/>
    <property type="match status" value="1"/>
</dbReference>
<accession>A0A6I6GRJ9</accession>
<dbReference type="SUPFAM" id="SSF53756">
    <property type="entry name" value="UDP-Glycosyltransferase/glycogen phosphorylase"/>
    <property type="match status" value="1"/>
</dbReference>
<dbReference type="KEGG" id="fls:GLV81_16975"/>
<dbReference type="Proteomes" id="UP000426027">
    <property type="component" value="Chromosome"/>
</dbReference>
<gene>
    <name evidence="2" type="ORF">GLV81_16975</name>
</gene>
<keyword evidence="3" id="KW-1185">Reference proteome</keyword>
<feature type="domain" description="Glycosyl transferase family 28 C-terminal" evidence="1">
    <location>
        <begin position="265"/>
        <end position="338"/>
    </location>
</feature>
<proteinExistence type="predicted"/>
<evidence type="ECO:0000259" key="1">
    <source>
        <dbReference type="Pfam" id="PF04101"/>
    </source>
</evidence>
<organism evidence="2 3">
    <name type="scientific">Phnomibacter ginsenosidimutans</name>
    <dbReference type="NCBI Taxonomy" id="2676868"/>
    <lineage>
        <taxon>Bacteria</taxon>
        <taxon>Pseudomonadati</taxon>
        <taxon>Bacteroidota</taxon>
        <taxon>Chitinophagia</taxon>
        <taxon>Chitinophagales</taxon>
        <taxon>Chitinophagaceae</taxon>
        <taxon>Phnomibacter</taxon>
    </lineage>
</organism>
<dbReference type="Pfam" id="PF04101">
    <property type="entry name" value="Glyco_tran_28_C"/>
    <property type="match status" value="1"/>
</dbReference>